<feature type="domain" description="Membrane insertase YidC/Oxa/ALB C-terminal" evidence="12">
    <location>
        <begin position="88"/>
        <end position="312"/>
    </location>
</feature>
<keyword evidence="11" id="KW-0732">Signal</keyword>
<dbReference type="NCBIfam" id="TIGR03592">
    <property type="entry name" value="yidC_oxa1_cterm"/>
    <property type="match status" value="1"/>
</dbReference>
<dbReference type="InterPro" id="IPR001708">
    <property type="entry name" value="YidC/ALB3/OXA1/COX18"/>
</dbReference>
<dbReference type="GO" id="GO:0015031">
    <property type="term" value="P:protein transport"/>
    <property type="evidence" value="ECO:0007669"/>
    <property type="project" value="UniProtKB-KW"/>
</dbReference>
<feature type="transmembrane region" description="Helical" evidence="10">
    <location>
        <begin position="227"/>
        <end position="247"/>
    </location>
</feature>
<keyword evidence="8" id="KW-0143">Chaperone</keyword>
<gene>
    <name evidence="13" type="ORF">IAD46_00790</name>
</gene>
<dbReference type="InterPro" id="IPR028055">
    <property type="entry name" value="YidC/Oxa/ALB_C"/>
</dbReference>
<dbReference type="EMBL" id="DVLF01000028">
    <property type="protein sequence ID" value="HIT49540.1"/>
    <property type="molecule type" value="Genomic_DNA"/>
</dbReference>
<reference evidence="13" key="2">
    <citation type="journal article" date="2021" name="PeerJ">
        <title>Extensive microbial diversity within the chicken gut microbiome revealed by metagenomics and culture.</title>
        <authorList>
            <person name="Gilroy R."/>
            <person name="Ravi A."/>
            <person name="Getino M."/>
            <person name="Pursley I."/>
            <person name="Horton D.L."/>
            <person name="Alikhan N.F."/>
            <person name="Baker D."/>
            <person name="Gharbi K."/>
            <person name="Hall N."/>
            <person name="Watson M."/>
            <person name="Adriaenssens E.M."/>
            <person name="Foster-Nyarko E."/>
            <person name="Jarju S."/>
            <person name="Secka A."/>
            <person name="Antonio M."/>
            <person name="Oren A."/>
            <person name="Chaudhuri R.R."/>
            <person name="La Ragione R."/>
            <person name="Hildebrand F."/>
            <person name="Pallen M.J."/>
        </authorList>
    </citation>
    <scope>NUCLEOTIDE SEQUENCE</scope>
    <source>
        <strain evidence="13">ChiW17-6978</strain>
    </source>
</reference>
<keyword evidence="5" id="KW-0653">Protein transport</keyword>
<comment type="similarity">
    <text evidence="9">Belongs to the OXA1/ALB3/YidC family.</text>
</comment>
<evidence type="ECO:0000256" key="9">
    <source>
        <dbReference type="RuleBase" id="RU003945"/>
    </source>
</evidence>
<keyword evidence="7 10" id="KW-0472">Membrane</keyword>
<evidence type="ECO:0000313" key="14">
    <source>
        <dbReference type="Proteomes" id="UP000886758"/>
    </source>
</evidence>
<dbReference type="GO" id="GO:0051205">
    <property type="term" value="P:protein insertion into membrane"/>
    <property type="evidence" value="ECO:0007669"/>
    <property type="project" value="TreeGrafter"/>
</dbReference>
<proteinExistence type="inferred from homology"/>
<keyword evidence="6 10" id="KW-1133">Transmembrane helix</keyword>
<evidence type="ECO:0000256" key="10">
    <source>
        <dbReference type="SAM" id="Phobius"/>
    </source>
</evidence>
<evidence type="ECO:0000256" key="4">
    <source>
        <dbReference type="ARBA" id="ARBA00022692"/>
    </source>
</evidence>
<reference evidence="13" key="1">
    <citation type="submission" date="2020-10" db="EMBL/GenBank/DDBJ databases">
        <authorList>
            <person name="Gilroy R."/>
        </authorList>
    </citation>
    <scope>NUCLEOTIDE SEQUENCE</scope>
    <source>
        <strain evidence="13">ChiW17-6978</strain>
    </source>
</reference>
<feature type="signal peptide" evidence="11">
    <location>
        <begin position="1"/>
        <end position="29"/>
    </location>
</feature>
<keyword evidence="3" id="KW-1003">Cell membrane</keyword>
<name>A0A9D1GPM2_9MOLU</name>
<feature type="transmembrane region" description="Helical" evidence="10">
    <location>
        <begin position="155"/>
        <end position="175"/>
    </location>
</feature>
<dbReference type="Pfam" id="PF02096">
    <property type="entry name" value="60KD_IMP"/>
    <property type="match status" value="1"/>
</dbReference>
<dbReference type="GO" id="GO:0005886">
    <property type="term" value="C:plasma membrane"/>
    <property type="evidence" value="ECO:0007669"/>
    <property type="project" value="UniProtKB-SubCell"/>
</dbReference>
<evidence type="ECO:0000256" key="2">
    <source>
        <dbReference type="ARBA" id="ARBA00022448"/>
    </source>
</evidence>
<evidence type="ECO:0000259" key="12">
    <source>
        <dbReference type="Pfam" id="PF02096"/>
    </source>
</evidence>
<evidence type="ECO:0000256" key="6">
    <source>
        <dbReference type="ARBA" id="ARBA00022989"/>
    </source>
</evidence>
<accession>A0A9D1GPM2</accession>
<dbReference type="AlphaFoldDB" id="A0A9D1GPM2"/>
<keyword evidence="2" id="KW-0813">Transport</keyword>
<evidence type="ECO:0000256" key="5">
    <source>
        <dbReference type="ARBA" id="ARBA00022927"/>
    </source>
</evidence>
<evidence type="ECO:0000256" key="1">
    <source>
        <dbReference type="ARBA" id="ARBA00004651"/>
    </source>
</evidence>
<sequence>MTQFIYKNKYKIALIAFLCFLLIALSSCRTDTNTWYNKPYVDGWGGYSQEFHFSDFWSGLWGWPVSILSWPIAWICSSIGKALGNSFFWGILFTTLIVRTVAWPIYSKQNSMSLKMTLMQPEMARIQRKYGVRKDPQSQQQMQLEMMKLYKKYKMNPLGCILPMFIQFPIFMAMYEVVKRINASSTVTEGGVTIVQYGTFALHNTKVFNFFELNTSFFEATAIQDKIFAVVLAVGFGGLTLLSQKLAAKKPKYLKEYNNSKSTNAQQEQQQKQMKMMNIIMTVMFVFMSLSSTSLALYWLIGAIYQLFQSFIGRKINERNYYKAQKKSSIV</sequence>
<dbReference type="PROSITE" id="PS51257">
    <property type="entry name" value="PROKAR_LIPOPROTEIN"/>
    <property type="match status" value="1"/>
</dbReference>
<organism evidence="13 14">
    <name type="scientific">Candidatus Pelethenecus faecipullorum</name>
    <dbReference type="NCBI Taxonomy" id="2840900"/>
    <lineage>
        <taxon>Bacteria</taxon>
        <taxon>Bacillati</taxon>
        <taxon>Mycoplasmatota</taxon>
        <taxon>Mollicutes</taxon>
        <taxon>Candidatus Pelethenecus</taxon>
    </lineage>
</organism>
<feature type="transmembrane region" description="Helical" evidence="10">
    <location>
        <begin position="279"/>
        <end position="301"/>
    </location>
</feature>
<evidence type="ECO:0000313" key="13">
    <source>
        <dbReference type="EMBL" id="HIT49540.1"/>
    </source>
</evidence>
<dbReference type="PANTHER" id="PTHR12428:SF65">
    <property type="entry name" value="CYTOCHROME C OXIDASE ASSEMBLY PROTEIN COX18, MITOCHONDRIAL"/>
    <property type="match status" value="1"/>
</dbReference>
<protein>
    <submittedName>
        <fullName evidence="13">Membrane protein insertase YidC</fullName>
    </submittedName>
</protein>
<keyword evidence="4 9" id="KW-0812">Transmembrane</keyword>
<dbReference type="GO" id="GO:0032977">
    <property type="term" value="F:membrane insertase activity"/>
    <property type="evidence" value="ECO:0007669"/>
    <property type="project" value="InterPro"/>
</dbReference>
<comment type="subcellular location">
    <subcellularLocation>
        <location evidence="1">Cell membrane</location>
        <topology evidence="1">Multi-pass membrane protein</topology>
    </subcellularLocation>
    <subcellularLocation>
        <location evidence="9">Membrane</location>
        <topology evidence="9">Multi-pass membrane protein</topology>
    </subcellularLocation>
</comment>
<dbReference type="CDD" id="cd20070">
    <property type="entry name" value="5TM_YidC_Alb3"/>
    <property type="match status" value="1"/>
</dbReference>
<feature type="transmembrane region" description="Helical" evidence="10">
    <location>
        <begin position="87"/>
        <end position="106"/>
    </location>
</feature>
<feature type="chain" id="PRO_5038976925" evidence="11">
    <location>
        <begin position="30"/>
        <end position="331"/>
    </location>
</feature>
<dbReference type="Proteomes" id="UP000886758">
    <property type="component" value="Unassembled WGS sequence"/>
</dbReference>
<comment type="caution">
    <text evidence="13">The sequence shown here is derived from an EMBL/GenBank/DDBJ whole genome shotgun (WGS) entry which is preliminary data.</text>
</comment>
<evidence type="ECO:0000256" key="11">
    <source>
        <dbReference type="SAM" id="SignalP"/>
    </source>
</evidence>
<evidence type="ECO:0000256" key="7">
    <source>
        <dbReference type="ARBA" id="ARBA00023136"/>
    </source>
</evidence>
<dbReference type="InterPro" id="IPR047196">
    <property type="entry name" value="YidC_ALB_C"/>
</dbReference>
<evidence type="ECO:0000256" key="3">
    <source>
        <dbReference type="ARBA" id="ARBA00022475"/>
    </source>
</evidence>
<dbReference type="PANTHER" id="PTHR12428">
    <property type="entry name" value="OXA1"/>
    <property type="match status" value="1"/>
</dbReference>
<evidence type="ECO:0000256" key="8">
    <source>
        <dbReference type="ARBA" id="ARBA00023186"/>
    </source>
</evidence>